<dbReference type="Proteomes" id="UP000002630">
    <property type="component" value="Linkage Group LG14"/>
</dbReference>
<evidence type="ECO:0000313" key="18">
    <source>
        <dbReference type="EMBL" id="CBJ33077.1"/>
    </source>
</evidence>
<dbReference type="PANTHER" id="PTHR48023">
    <property type="entry name" value="D-XYLOSE-PROTON SYMPORTER-LIKE 2"/>
    <property type="match status" value="1"/>
</dbReference>
<comment type="subunit">
    <text evidence="3">Homodimer.</text>
</comment>
<comment type="similarity">
    <text evidence="2">Belongs to the major facilitator superfamily. Sugar transporter (TC 2.A.1.1) family.</text>
</comment>
<feature type="transmembrane region" description="Helical" evidence="16">
    <location>
        <begin position="126"/>
        <end position="148"/>
    </location>
</feature>
<protein>
    <recommendedName>
        <fullName evidence="14">Hexose transporter 1</fullName>
    </recommendedName>
</protein>
<evidence type="ECO:0000256" key="12">
    <source>
        <dbReference type="ARBA" id="ARBA00044668"/>
    </source>
</evidence>
<dbReference type="OrthoDB" id="6612291at2759"/>
<name>D7G0P8_ECTSI</name>
<reference evidence="18 19" key="1">
    <citation type="journal article" date="2010" name="Nature">
        <title>The Ectocarpus genome and the independent evolution of multicellularity in brown algae.</title>
        <authorList>
            <person name="Cock J.M."/>
            <person name="Sterck L."/>
            <person name="Rouze P."/>
            <person name="Scornet D."/>
            <person name="Allen A.E."/>
            <person name="Amoutzias G."/>
            <person name="Anthouard V."/>
            <person name="Artiguenave F."/>
            <person name="Aury J.M."/>
            <person name="Badger J.H."/>
            <person name="Beszteri B."/>
            <person name="Billiau K."/>
            <person name="Bonnet E."/>
            <person name="Bothwell J.H."/>
            <person name="Bowler C."/>
            <person name="Boyen C."/>
            <person name="Brownlee C."/>
            <person name="Carrano C.J."/>
            <person name="Charrier B."/>
            <person name="Cho G.Y."/>
            <person name="Coelho S.M."/>
            <person name="Collen J."/>
            <person name="Corre E."/>
            <person name="Da Silva C."/>
            <person name="Delage L."/>
            <person name="Delaroque N."/>
            <person name="Dittami S.M."/>
            <person name="Doulbeau S."/>
            <person name="Elias M."/>
            <person name="Farnham G."/>
            <person name="Gachon C.M."/>
            <person name="Gschloessl B."/>
            <person name="Heesch S."/>
            <person name="Jabbari K."/>
            <person name="Jubin C."/>
            <person name="Kawai H."/>
            <person name="Kimura K."/>
            <person name="Kloareg B."/>
            <person name="Kupper F.C."/>
            <person name="Lang D."/>
            <person name="Le Bail A."/>
            <person name="Leblanc C."/>
            <person name="Lerouge P."/>
            <person name="Lohr M."/>
            <person name="Lopez P.J."/>
            <person name="Martens C."/>
            <person name="Maumus F."/>
            <person name="Michel G."/>
            <person name="Miranda-Saavedra D."/>
            <person name="Morales J."/>
            <person name="Moreau H."/>
            <person name="Motomura T."/>
            <person name="Nagasato C."/>
            <person name="Napoli C.A."/>
            <person name="Nelson D.R."/>
            <person name="Nyvall-Collen P."/>
            <person name="Peters A.F."/>
            <person name="Pommier C."/>
            <person name="Potin P."/>
            <person name="Poulain J."/>
            <person name="Quesneville H."/>
            <person name="Read B."/>
            <person name="Rensing S.A."/>
            <person name="Ritter A."/>
            <person name="Rousvoal S."/>
            <person name="Samanta M."/>
            <person name="Samson G."/>
            <person name="Schroeder D.C."/>
            <person name="Segurens B."/>
            <person name="Strittmatter M."/>
            <person name="Tonon T."/>
            <person name="Tregear J.W."/>
            <person name="Valentin K."/>
            <person name="von Dassow P."/>
            <person name="Yamagishi T."/>
            <person name="Van de Peer Y."/>
            <person name="Wincker P."/>
        </authorList>
    </citation>
    <scope>NUCLEOTIDE SEQUENCE [LARGE SCALE GENOMIC DNA]</scope>
    <source>
        <strain evidence="19">Ec32 / CCAP1310/4</strain>
    </source>
</reference>
<gene>
    <name evidence="18" type="ORF">Esi_0415_0010</name>
</gene>
<feature type="transmembrane region" description="Helical" evidence="16">
    <location>
        <begin position="40"/>
        <end position="62"/>
    </location>
</feature>
<dbReference type="PROSITE" id="PS50850">
    <property type="entry name" value="MFS"/>
    <property type="match status" value="1"/>
</dbReference>
<feature type="transmembrane region" description="Helical" evidence="16">
    <location>
        <begin position="154"/>
        <end position="173"/>
    </location>
</feature>
<dbReference type="InterPro" id="IPR020846">
    <property type="entry name" value="MFS_dom"/>
</dbReference>
<dbReference type="SUPFAM" id="SSF103473">
    <property type="entry name" value="MFS general substrate transporter"/>
    <property type="match status" value="1"/>
</dbReference>
<evidence type="ECO:0000259" key="17">
    <source>
        <dbReference type="PROSITE" id="PS50850"/>
    </source>
</evidence>
<evidence type="ECO:0000256" key="9">
    <source>
        <dbReference type="ARBA" id="ARBA00044648"/>
    </source>
</evidence>
<keyword evidence="5 16" id="KW-0812">Transmembrane</keyword>
<evidence type="ECO:0000256" key="4">
    <source>
        <dbReference type="ARBA" id="ARBA00022448"/>
    </source>
</evidence>
<evidence type="ECO:0000256" key="3">
    <source>
        <dbReference type="ARBA" id="ARBA00011738"/>
    </source>
</evidence>
<dbReference type="InterPro" id="IPR036259">
    <property type="entry name" value="MFS_trans_sf"/>
</dbReference>
<dbReference type="eggNOG" id="KOG0254">
    <property type="taxonomic scope" value="Eukaryota"/>
</dbReference>
<feature type="compositionally biased region" description="Basic and acidic residues" evidence="15">
    <location>
        <begin position="18"/>
        <end position="31"/>
    </location>
</feature>
<comment type="catalytic activity">
    <reaction evidence="9">
        <text>D-glucose(out) = D-glucose(in)</text>
        <dbReference type="Rhea" id="RHEA:60376"/>
        <dbReference type="ChEBI" id="CHEBI:4167"/>
    </reaction>
    <physiologicalReaction direction="left-to-right" evidence="9">
        <dbReference type="Rhea" id="RHEA:60377"/>
    </physiologicalReaction>
</comment>
<evidence type="ECO:0000256" key="5">
    <source>
        <dbReference type="ARBA" id="ARBA00022692"/>
    </source>
</evidence>
<comment type="catalytic activity">
    <reaction evidence="8">
        <text>D-galactose(in) = D-galactose(out)</text>
        <dbReference type="Rhea" id="RHEA:34915"/>
        <dbReference type="ChEBI" id="CHEBI:4139"/>
    </reaction>
    <physiologicalReaction direction="right-to-left" evidence="8">
        <dbReference type="Rhea" id="RHEA:34917"/>
    </physiologicalReaction>
</comment>
<keyword evidence="6 16" id="KW-1133">Transmembrane helix</keyword>
<feature type="domain" description="Major facilitator superfamily (MFS) profile" evidence="17">
    <location>
        <begin position="49"/>
        <end position="499"/>
    </location>
</feature>
<keyword evidence="4" id="KW-0813">Transport</keyword>
<evidence type="ECO:0000256" key="14">
    <source>
        <dbReference type="ARBA" id="ARBA00044780"/>
    </source>
</evidence>
<dbReference type="Pfam" id="PF00083">
    <property type="entry name" value="Sugar_tr"/>
    <property type="match status" value="3"/>
</dbReference>
<evidence type="ECO:0000256" key="7">
    <source>
        <dbReference type="ARBA" id="ARBA00023136"/>
    </source>
</evidence>
<dbReference type="EMBL" id="FN649739">
    <property type="protein sequence ID" value="CBJ33077.1"/>
    <property type="molecule type" value="Genomic_DNA"/>
</dbReference>
<accession>D7G0P8</accession>
<evidence type="ECO:0000256" key="16">
    <source>
        <dbReference type="SAM" id="Phobius"/>
    </source>
</evidence>
<feature type="transmembrane region" description="Helical" evidence="16">
    <location>
        <begin position="185"/>
        <end position="210"/>
    </location>
</feature>
<dbReference type="Gene3D" id="1.20.1250.20">
    <property type="entry name" value="MFS general substrate transporter like domains"/>
    <property type="match status" value="3"/>
</dbReference>
<dbReference type="EMBL" id="FN648614">
    <property type="protein sequence ID" value="CBJ33077.1"/>
    <property type="molecule type" value="Genomic_DNA"/>
</dbReference>
<evidence type="ECO:0000256" key="10">
    <source>
        <dbReference type="ARBA" id="ARBA00044656"/>
    </source>
</evidence>
<dbReference type="InterPro" id="IPR050820">
    <property type="entry name" value="MFS_Sugar_Transporter"/>
</dbReference>
<evidence type="ECO:0000256" key="6">
    <source>
        <dbReference type="ARBA" id="ARBA00022989"/>
    </source>
</evidence>
<dbReference type="InterPro" id="IPR005828">
    <property type="entry name" value="MFS_sugar_transport-like"/>
</dbReference>
<organism evidence="18 19">
    <name type="scientific">Ectocarpus siliculosus</name>
    <name type="common">Brown alga</name>
    <name type="synonym">Conferva siliculosa</name>
    <dbReference type="NCBI Taxonomy" id="2880"/>
    <lineage>
        <taxon>Eukaryota</taxon>
        <taxon>Sar</taxon>
        <taxon>Stramenopiles</taxon>
        <taxon>Ochrophyta</taxon>
        <taxon>PX clade</taxon>
        <taxon>Phaeophyceae</taxon>
        <taxon>Ectocarpales</taxon>
        <taxon>Ectocarpaceae</taxon>
        <taxon>Ectocarpus</taxon>
    </lineage>
</organism>
<evidence type="ECO:0000256" key="15">
    <source>
        <dbReference type="SAM" id="MobiDB-lite"/>
    </source>
</evidence>
<evidence type="ECO:0000256" key="13">
    <source>
        <dbReference type="ARBA" id="ARBA00044710"/>
    </source>
</evidence>
<dbReference type="GO" id="GO:0016020">
    <property type="term" value="C:membrane"/>
    <property type="evidence" value="ECO:0007669"/>
    <property type="project" value="UniProtKB-SubCell"/>
</dbReference>
<dbReference type="InParanoid" id="D7G0P8"/>
<feature type="region of interest" description="Disordered" evidence="15">
    <location>
        <begin position="1"/>
        <end position="36"/>
    </location>
</feature>
<dbReference type="GO" id="GO:0022857">
    <property type="term" value="F:transmembrane transporter activity"/>
    <property type="evidence" value="ECO:0007669"/>
    <property type="project" value="InterPro"/>
</dbReference>
<feature type="transmembrane region" description="Helical" evidence="16">
    <location>
        <begin position="474"/>
        <end position="491"/>
    </location>
</feature>
<comment type="subcellular location">
    <subcellularLocation>
        <location evidence="1">Membrane</location>
        <topology evidence="1">Multi-pass membrane protein</topology>
    </subcellularLocation>
</comment>
<dbReference type="AlphaFoldDB" id="D7G0P8"/>
<sequence>MENQPLLKPRGSGTDFAGQDHHDSREGDGARPRGGGGSQAYSSAAVFAVFFFPALGGLLFGYDIGATSSVLTQLESSTYSDVSWYNVVASSTLLQGIITSNAVLGAMIGSIICFRVGDALGRRREILVAAVLFFFGAIIEAVSGSSVWSGDWGLVVLMIGRVSYGVGCGFAMHGAPAYIGEMSPAAVRGVLVSLKEAMIVVGMLFGYSIGWYLEDTVAGWRFTYGAGAFPAVIMFAGMFLMPPSARWLVFSGEMDEARKSLQFVTPGISELAVAEIQVTGQPSVLYYADTIFEDVGLDSSASVLVAAFKLVATLCAVFTVDKHGRVKLLNIGCMLMLLALIALTIAFMFDYVSEEDCNDYTTDSTCSAYSDKCEWDTSCTCDSTSSSSTSSSSGCTCCGVAGLDTQKACILAAMFVYIGGYQVGFGPVVWLIISEIFPLDVRGKAISVAVVVNFGFNLLVTFIFPTMLEDLGSSWTFAIFAVADAYSLYFIKTRVPETKGLSLEQIEALFLRRGQRNTRAALA</sequence>
<comment type="catalytic activity">
    <reaction evidence="10">
        <text>D-xylose(out) = D-xylose(in)</text>
        <dbReference type="Rhea" id="RHEA:78427"/>
        <dbReference type="ChEBI" id="CHEBI:53455"/>
    </reaction>
    <physiologicalReaction direction="left-to-right" evidence="10">
        <dbReference type="Rhea" id="RHEA:78428"/>
    </physiologicalReaction>
</comment>
<evidence type="ECO:0000313" key="19">
    <source>
        <dbReference type="Proteomes" id="UP000002630"/>
    </source>
</evidence>
<dbReference type="GO" id="GO:1904659">
    <property type="term" value="P:D-glucose transmembrane transport"/>
    <property type="evidence" value="ECO:0007669"/>
    <property type="project" value="TreeGrafter"/>
</dbReference>
<dbReference type="InterPro" id="IPR003663">
    <property type="entry name" value="Sugar/inositol_transpt"/>
</dbReference>
<feature type="transmembrane region" description="Helical" evidence="16">
    <location>
        <begin position="410"/>
        <end position="433"/>
    </location>
</feature>
<evidence type="ECO:0000256" key="11">
    <source>
        <dbReference type="ARBA" id="ARBA00044662"/>
    </source>
</evidence>
<dbReference type="STRING" id="2880.D7G0P8"/>
<feature type="transmembrane region" description="Helical" evidence="16">
    <location>
        <begin position="82"/>
        <end position="114"/>
    </location>
</feature>
<keyword evidence="19" id="KW-1185">Reference proteome</keyword>
<proteinExistence type="inferred from homology"/>
<comment type="catalytic activity">
    <reaction evidence="12">
        <text>D-glucosamine(out) = D-glucosamine(in)</text>
        <dbReference type="Rhea" id="RHEA:78423"/>
        <dbReference type="ChEBI" id="CHEBI:58723"/>
    </reaction>
    <physiologicalReaction direction="left-to-right" evidence="12">
        <dbReference type="Rhea" id="RHEA:78424"/>
    </physiologicalReaction>
</comment>
<comment type="catalytic activity">
    <reaction evidence="11">
        <text>D-mannose(out) = D-mannose(in)</text>
        <dbReference type="Rhea" id="RHEA:78391"/>
        <dbReference type="ChEBI" id="CHEBI:4208"/>
    </reaction>
    <physiologicalReaction direction="left-to-right" evidence="11">
        <dbReference type="Rhea" id="RHEA:78392"/>
    </physiologicalReaction>
</comment>
<feature type="transmembrane region" description="Helical" evidence="16">
    <location>
        <begin position="222"/>
        <end position="241"/>
    </location>
</feature>
<feature type="transmembrane region" description="Helical" evidence="16">
    <location>
        <begin position="328"/>
        <end position="349"/>
    </location>
</feature>
<keyword evidence="7 16" id="KW-0472">Membrane</keyword>
<dbReference type="PRINTS" id="PR00171">
    <property type="entry name" value="SUGRTRNSPORT"/>
</dbReference>
<dbReference type="PANTHER" id="PTHR48023:SF4">
    <property type="entry name" value="D-XYLOSE-PROTON SYMPORTER-LIKE 2"/>
    <property type="match status" value="1"/>
</dbReference>
<dbReference type="OMA" id="HMGEYDP"/>
<evidence type="ECO:0000256" key="8">
    <source>
        <dbReference type="ARBA" id="ARBA00044637"/>
    </source>
</evidence>
<feature type="transmembrane region" description="Helical" evidence="16">
    <location>
        <begin position="445"/>
        <end position="468"/>
    </location>
</feature>
<evidence type="ECO:0000256" key="1">
    <source>
        <dbReference type="ARBA" id="ARBA00004141"/>
    </source>
</evidence>
<evidence type="ECO:0000256" key="2">
    <source>
        <dbReference type="ARBA" id="ARBA00010992"/>
    </source>
</evidence>
<comment type="catalytic activity">
    <reaction evidence="13">
        <text>D-fructose(out) = D-fructose(in)</text>
        <dbReference type="Rhea" id="RHEA:60372"/>
        <dbReference type="ChEBI" id="CHEBI:37721"/>
    </reaction>
    <physiologicalReaction direction="left-to-right" evidence="13">
        <dbReference type="Rhea" id="RHEA:60373"/>
    </physiologicalReaction>
</comment>